<protein>
    <submittedName>
        <fullName evidence="2">Uncharacterized protein</fullName>
    </submittedName>
</protein>
<dbReference type="EMBL" id="MEVV01000007">
    <property type="protein sequence ID" value="OGC63760.1"/>
    <property type="molecule type" value="Genomic_DNA"/>
</dbReference>
<evidence type="ECO:0000313" key="3">
    <source>
        <dbReference type="Proteomes" id="UP000177955"/>
    </source>
</evidence>
<dbReference type="Proteomes" id="UP000177955">
    <property type="component" value="Unassembled WGS sequence"/>
</dbReference>
<evidence type="ECO:0000256" key="1">
    <source>
        <dbReference type="SAM" id="MobiDB-lite"/>
    </source>
</evidence>
<dbReference type="InterPro" id="IPR036116">
    <property type="entry name" value="FN3_sf"/>
</dbReference>
<gene>
    <name evidence="2" type="ORF">A2399_00580</name>
</gene>
<feature type="region of interest" description="Disordered" evidence="1">
    <location>
        <begin position="426"/>
        <end position="449"/>
    </location>
</feature>
<feature type="region of interest" description="Disordered" evidence="1">
    <location>
        <begin position="1323"/>
        <end position="1343"/>
    </location>
</feature>
<organism evidence="2 3">
    <name type="scientific">candidate division WWE3 bacterium RIFOXYB1_FULL_42_27</name>
    <dbReference type="NCBI Taxonomy" id="1802638"/>
    <lineage>
        <taxon>Bacteria</taxon>
        <taxon>Katanobacteria</taxon>
    </lineage>
</organism>
<accession>A0A1F4W314</accession>
<evidence type="ECO:0000313" key="2">
    <source>
        <dbReference type="EMBL" id="OGC63760.1"/>
    </source>
</evidence>
<comment type="caution">
    <text evidence="2">The sequence shown here is derived from an EMBL/GenBank/DDBJ whole genome shotgun (WGS) entry which is preliminary data.</text>
</comment>
<feature type="compositionally biased region" description="Low complexity" evidence="1">
    <location>
        <begin position="1329"/>
        <end position="1343"/>
    </location>
</feature>
<dbReference type="InterPro" id="IPR013783">
    <property type="entry name" value="Ig-like_fold"/>
</dbReference>
<dbReference type="SUPFAM" id="SSF49265">
    <property type="entry name" value="Fibronectin type III"/>
    <property type="match status" value="1"/>
</dbReference>
<reference evidence="2 3" key="1">
    <citation type="journal article" date="2016" name="Nat. Commun.">
        <title>Thousands of microbial genomes shed light on interconnected biogeochemical processes in an aquifer system.</title>
        <authorList>
            <person name="Anantharaman K."/>
            <person name="Brown C.T."/>
            <person name="Hug L.A."/>
            <person name="Sharon I."/>
            <person name="Castelle C.J."/>
            <person name="Probst A.J."/>
            <person name="Thomas B.C."/>
            <person name="Singh A."/>
            <person name="Wilkins M.J."/>
            <person name="Karaoz U."/>
            <person name="Brodie E.L."/>
            <person name="Williams K.H."/>
            <person name="Hubbard S.S."/>
            <person name="Banfield J.F."/>
        </authorList>
    </citation>
    <scope>NUCLEOTIDE SEQUENCE [LARGE SCALE GENOMIC DNA]</scope>
</reference>
<dbReference type="Gene3D" id="2.60.40.10">
    <property type="entry name" value="Immunoglobulins"/>
    <property type="match status" value="2"/>
</dbReference>
<proteinExistence type="predicted"/>
<name>A0A1F4W314_UNCKA</name>
<sequence length="1370" mass="140524">MLMPQSKKVHKTPSYKIIGIFLAVLSLCLFETKTALAAITVLDENTGTDTTSAFTVTRPSAGTGDFIVVVVGEEDDNTFVPPSGQGWVEGDQLASNAGSTDLSFGFFYKLITNIGTEPTTYNFTGPGANDNTSWWVASLGGVDSANPADETMSDNLVEYIDVATTSFSAPSITTVTPGAFVIAGWGVQTDATVSMPGGSWATETNNLASGNIYMSVASQTFASSGPTGNVSITAETSATEVVAGQFAFKPATPPQAPTNVSATDGTLTDKVTVTWTKSSGASGYYVYEGANLIATLGDVATFDDSSAPSGSITAGTASATDGTSGAHVTLSLSGEGTTNGTSRTYKVQAFNSAGTSGDSNTDTGYRGVGTISYQWQRSAADSDASYSDISGGTTDPYNDTGAPADGSGRYFKCVLTATGATSQTSTADRGYINTPPTTVLNTPNDGGSTTDTTPTFNFTATDADSNPVEYNFQLDTATTFDSQGGSPLLNKVSTTDSGFTAGHPFSSGSAAEFTVQAGDTLSPGTYYWRARAIDPTGSNTYGNFATFRTLTIAVAGIDLSGTIYQSSNESLAYDCSGGNSKTILVRVNGAGSFSGTCDQNTGAWSTTGIPISSGQTVYAYLSGVSVAGSTVMVSNGSAQANVPIIVDRVVLRDDVDSWISNAEILAGNTADAEDLITTPGSNHVVVGPSYETHIYTGDTYSPGGYVTTGKLHVVGSYTGAQELLTLTGSGTGTSRPLYVDGGTFTVPDEVQFQGTSGTDIEALTYASLTLNPTLTAGTTYTFLGAASANGNFTINPTATSSYSLSVNLAGAFTVASTGTTTIQGTTSGIGVLNTTASNYQLNSGKIDIASGGILTANDSNIYLTGTTSTLFTKTGTFNQGTSAVYFQPGSGSPTLTSGAITFYDAIVNMLGQTGAVGGSTTISNNLTVTAGTLSIPSTYSLSVNGNTVLYDSLTISSTGDQTFSGTTTVAENGIFTRSSASGTNIFSGLLSIEIDGWFNTSNNPSFTLRSGLSNNGSFTSGTGTYTFDTNDQSISGSATTTFSGDVAVGAGNVQLTNQNTGVVTVTGNLSGGDVNAGYINSTNSTTHFKGGVFGTGGVLTATANPNYIYYTSSSAQIVKTTTYHDLYVQPSGNSVTSYIDLGTLTVNGNLTVGNGTNTGVVVEATTWDPNISVLGNVTVSNNTTFTNSDSASKTLNIDGDLTITGTFTAPVGTSDTSFTLGGDFIKTGAFNHNNGQITFDTTGVSQLDYSSDTTFYQFSASAGKNLQFDETYTTIIANDITIQGTNCGPGKIYLDSVVNDNPWAINIQTGATQSITYIDLEDADGSGSQQTPTATDATQTGTNTGWSITEGICVPAMNFEGINMSGININ</sequence>